<dbReference type="STRING" id="1047168.A0A0F4GNE5"/>
<reference evidence="2 3" key="1">
    <citation type="submission" date="2015-03" db="EMBL/GenBank/DDBJ databases">
        <title>RNA-seq based gene annotation and comparative genomics of four Zymoseptoria species reveal species-specific pathogenicity related genes and transposable element activity.</title>
        <authorList>
            <person name="Grandaubert J."/>
            <person name="Bhattacharyya A."/>
            <person name="Stukenbrock E.H."/>
        </authorList>
    </citation>
    <scope>NUCLEOTIDE SEQUENCE [LARGE SCALE GENOMIC DNA]</scope>
    <source>
        <strain evidence="2 3">Zb18110</strain>
    </source>
</reference>
<evidence type="ECO:0000313" key="2">
    <source>
        <dbReference type="EMBL" id="KJX98582.1"/>
    </source>
</evidence>
<sequence length="423" mass="48784">MTRSKNVIAASDVRTAKALYAQIQANRASFDPQYRLAHEPSGWRIDHLRYACISHPKQHLQPKFDPERSPSILPAIHLYMHFLDCALPIFHTLLLREPALFLRETPSEPRVWLYPEPLLDLTAEQKSRTWTSLGEIGKEVVWVVGVADEDGLKPRDEGMTYSLWDRPLHDTGLAGHGSRITTNLTMMQAVENSANSEDQKLHMFNLAVLWLHEMAHAVANAVLPWTAATGRQELFVGPRSSTSEDGFEVEDRLFGGRFVECHKLILNTPMVLQEWPDVVTLRSYQKSGEPILTRGTSERLTREWTVEWKVEPNYWKRMFEEDFWRNDLMVGRSNALWPAKNVGVLRKFVSRALTEEEEETLEREMEIEGYERRRNDLFVRKGLVFEMEAMYESDGDETDDTDSDGIEDVEMGELEDTEMTEAD</sequence>
<evidence type="ECO:0000313" key="3">
    <source>
        <dbReference type="Proteomes" id="UP000033647"/>
    </source>
</evidence>
<dbReference type="OrthoDB" id="3884299at2759"/>
<feature type="region of interest" description="Disordered" evidence="1">
    <location>
        <begin position="390"/>
        <end position="423"/>
    </location>
</feature>
<dbReference type="Proteomes" id="UP000033647">
    <property type="component" value="Unassembled WGS sequence"/>
</dbReference>
<protein>
    <submittedName>
        <fullName evidence="2">Uncharacterized protein</fullName>
    </submittedName>
</protein>
<evidence type="ECO:0000256" key="1">
    <source>
        <dbReference type="SAM" id="MobiDB-lite"/>
    </source>
</evidence>
<accession>A0A0F4GNE5</accession>
<gene>
    <name evidence="2" type="ORF">TI39_contig403g00002</name>
</gene>
<dbReference type="AlphaFoldDB" id="A0A0F4GNE5"/>
<comment type="caution">
    <text evidence="2">The sequence shown here is derived from an EMBL/GenBank/DDBJ whole genome shotgun (WGS) entry which is preliminary data.</text>
</comment>
<keyword evidence="3" id="KW-1185">Reference proteome</keyword>
<dbReference type="EMBL" id="LAFY01000395">
    <property type="protein sequence ID" value="KJX98582.1"/>
    <property type="molecule type" value="Genomic_DNA"/>
</dbReference>
<organism evidence="2 3">
    <name type="scientific">Zymoseptoria brevis</name>
    <dbReference type="NCBI Taxonomy" id="1047168"/>
    <lineage>
        <taxon>Eukaryota</taxon>
        <taxon>Fungi</taxon>
        <taxon>Dikarya</taxon>
        <taxon>Ascomycota</taxon>
        <taxon>Pezizomycotina</taxon>
        <taxon>Dothideomycetes</taxon>
        <taxon>Dothideomycetidae</taxon>
        <taxon>Mycosphaerellales</taxon>
        <taxon>Mycosphaerellaceae</taxon>
        <taxon>Zymoseptoria</taxon>
    </lineage>
</organism>
<name>A0A0F4GNE5_9PEZI</name>
<proteinExistence type="predicted"/>